<dbReference type="OrthoDB" id="415411at2759"/>
<evidence type="ECO:0000313" key="3">
    <source>
        <dbReference type="Proteomes" id="UP000562322"/>
    </source>
</evidence>
<dbReference type="Gene3D" id="3.30.1360.180">
    <property type="match status" value="1"/>
</dbReference>
<sequence>MFPSLAFVFAALSLARCNPVPQASSRDKVLLVSFDGFRWDYDQDVDTPNLDAMATEGVKARYMTPAFITLTSPCHFTLLTGRYLENHGVIHNMWFNTSTGVKLPYYSTQGVDSWWDNGSLPIWITAQRQANEFTQCLHQQGLKTGSIHFPGTKAKYQGEEVNMKLVEPPLFNYSNETAWRENIDTAMEWFTVNNLDLITLYFGEPDSAGHKYGPESTERKNMVSQVDRTIGYLRQRIRESGLESSLNLIITSDHGMETVIKTNEIHIQKVENFTFKDIQFELLDYGPNGLLVPKEGKLEHVYSVLKNAHPKLHVYKKEEFPKRFHYANHPRITPLLMYGDPGYVIHGRYKVQFNKGEHGFDNEAMNMKTIFRAVGPAFKQGLLAEPFESVNVYALLCELLGIAPEPHDGSLEATRPMLRSGAPLLAAMKLPVVLGIALILQCWGG</sequence>
<feature type="non-terminal residue" evidence="2">
    <location>
        <position position="1"/>
    </location>
</feature>
<dbReference type="PANTHER" id="PTHR10151">
    <property type="entry name" value="ECTONUCLEOTIDE PYROPHOSPHATASE/PHOSPHODIESTERASE"/>
    <property type="match status" value="1"/>
</dbReference>
<dbReference type="InterPro" id="IPR017850">
    <property type="entry name" value="Alkaline_phosphatase_core_sf"/>
</dbReference>
<keyword evidence="1" id="KW-0732">Signal</keyword>
<dbReference type="AlphaFoldDB" id="A0A7L0VXZ5"/>
<feature type="non-terminal residue" evidence="2">
    <location>
        <position position="445"/>
    </location>
</feature>
<feature type="signal peptide" evidence="1">
    <location>
        <begin position="1"/>
        <end position="17"/>
    </location>
</feature>
<keyword evidence="3" id="KW-1185">Reference proteome</keyword>
<organism evidence="2 3">
    <name type="scientific">Alectura lathami</name>
    <name type="common">Australian brush turkey</name>
    <dbReference type="NCBI Taxonomy" id="81907"/>
    <lineage>
        <taxon>Eukaryota</taxon>
        <taxon>Metazoa</taxon>
        <taxon>Chordata</taxon>
        <taxon>Craniata</taxon>
        <taxon>Vertebrata</taxon>
        <taxon>Euteleostomi</taxon>
        <taxon>Archelosauria</taxon>
        <taxon>Archosauria</taxon>
        <taxon>Dinosauria</taxon>
        <taxon>Saurischia</taxon>
        <taxon>Theropoda</taxon>
        <taxon>Coelurosauria</taxon>
        <taxon>Aves</taxon>
        <taxon>Neognathae</taxon>
        <taxon>Galloanserae</taxon>
        <taxon>Galliformes</taxon>
        <taxon>Megapodiidae</taxon>
        <taxon>Alectura</taxon>
    </lineage>
</organism>
<dbReference type="PANTHER" id="PTHR10151:SF63">
    <property type="entry name" value="ECTONUCLEOTIDE PYROPHOSPHATASE_PHOSPHODIESTERASE FAMILY MEMBER 7"/>
    <property type="match status" value="1"/>
</dbReference>
<dbReference type="InterPro" id="IPR002591">
    <property type="entry name" value="Phosphodiest/P_Trfase"/>
</dbReference>
<evidence type="ECO:0000313" key="2">
    <source>
        <dbReference type="EMBL" id="NXL83708.1"/>
    </source>
</evidence>
<dbReference type="CDD" id="cd16018">
    <property type="entry name" value="Enpp"/>
    <property type="match status" value="1"/>
</dbReference>
<dbReference type="Gene3D" id="3.40.720.10">
    <property type="entry name" value="Alkaline Phosphatase, subunit A"/>
    <property type="match status" value="1"/>
</dbReference>
<dbReference type="Pfam" id="PF01663">
    <property type="entry name" value="Phosphodiest"/>
    <property type="match status" value="1"/>
</dbReference>
<feature type="chain" id="PRO_5029530248" evidence="1">
    <location>
        <begin position="18"/>
        <end position="445"/>
    </location>
</feature>
<dbReference type="EMBL" id="VXAV01000790">
    <property type="protein sequence ID" value="NXL83708.1"/>
    <property type="molecule type" value="Genomic_DNA"/>
</dbReference>
<name>A0A7L0VXZ5_ALELA</name>
<comment type="caution">
    <text evidence="2">The sequence shown here is derived from an EMBL/GenBank/DDBJ whole genome shotgun (WGS) entry which is preliminary data.</text>
</comment>
<reference evidence="2 3" key="1">
    <citation type="submission" date="2019-09" db="EMBL/GenBank/DDBJ databases">
        <title>Bird 10,000 Genomes (B10K) Project - Family phase.</title>
        <authorList>
            <person name="Zhang G."/>
        </authorList>
    </citation>
    <scope>NUCLEOTIDE SEQUENCE [LARGE SCALE GENOMIC DNA]</scope>
    <source>
        <strain evidence="2">B10K-DU-001-39</strain>
        <tissue evidence="2">Muscle</tissue>
    </source>
</reference>
<dbReference type="SUPFAM" id="SSF53649">
    <property type="entry name" value="Alkaline phosphatase-like"/>
    <property type="match status" value="1"/>
</dbReference>
<accession>A0A7L0VXZ5</accession>
<protein>
    <submittedName>
        <fullName evidence="2">ENPP7 phosphodiesterase</fullName>
    </submittedName>
</protein>
<evidence type="ECO:0000256" key="1">
    <source>
        <dbReference type="SAM" id="SignalP"/>
    </source>
</evidence>
<gene>
    <name evidence="2" type="primary">Enpp7</name>
    <name evidence="2" type="ORF">ALELAT_R05506</name>
</gene>
<dbReference type="Proteomes" id="UP000562322">
    <property type="component" value="Unassembled WGS sequence"/>
</dbReference>
<proteinExistence type="predicted"/>